<dbReference type="GO" id="GO:0043531">
    <property type="term" value="F:ADP binding"/>
    <property type="evidence" value="ECO:0007669"/>
    <property type="project" value="InterPro"/>
</dbReference>
<keyword evidence="4" id="KW-0520">NAD</keyword>
<keyword evidence="5" id="KW-0472">Membrane</keyword>
<dbReference type="InterPro" id="IPR035897">
    <property type="entry name" value="Toll_tir_struct_dom_sf"/>
</dbReference>
<dbReference type="EMBL" id="JAWXYG010000007">
    <property type="protein sequence ID" value="KAK4267283.1"/>
    <property type="molecule type" value="Genomic_DNA"/>
</dbReference>
<dbReference type="Gene3D" id="3.40.50.10140">
    <property type="entry name" value="Toll/interleukin-1 receptor homology (TIR) domain"/>
    <property type="match status" value="1"/>
</dbReference>
<comment type="caution">
    <text evidence="7">The sequence shown here is derived from an EMBL/GenBank/DDBJ whole genome shotgun (WGS) entry which is preliminary data.</text>
</comment>
<dbReference type="AlphaFoldDB" id="A0AAE1JEY8"/>
<organism evidence="7 8">
    <name type="scientific">Acacia crassicarpa</name>
    <name type="common">northern wattle</name>
    <dbReference type="NCBI Taxonomy" id="499986"/>
    <lineage>
        <taxon>Eukaryota</taxon>
        <taxon>Viridiplantae</taxon>
        <taxon>Streptophyta</taxon>
        <taxon>Embryophyta</taxon>
        <taxon>Tracheophyta</taxon>
        <taxon>Spermatophyta</taxon>
        <taxon>Magnoliopsida</taxon>
        <taxon>eudicotyledons</taxon>
        <taxon>Gunneridae</taxon>
        <taxon>Pentapetalae</taxon>
        <taxon>rosids</taxon>
        <taxon>fabids</taxon>
        <taxon>Fabales</taxon>
        <taxon>Fabaceae</taxon>
        <taxon>Caesalpinioideae</taxon>
        <taxon>mimosoid clade</taxon>
        <taxon>Acacieae</taxon>
        <taxon>Acacia</taxon>
    </lineage>
</organism>
<reference evidence="7" key="1">
    <citation type="submission" date="2023-10" db="EMBL/GenBank/DDBJ databases">
        <title>Chromosome-level genome of the transformable northern wattle, Acacia crassicarpa.</title>
        <authorList>
            <person name="Massaro I."/>
            <person name="Sinha N.R."/>
            <person name="Poethig S."/>
            <person name="Leichty A.R."/>
        </authorList>
    </citation>
    <scope>NUCLEOTIDE SEQUENCE</scope>
    <source>
        <strain evidence="7">Acra3RX</strain>
        <tissue evidence="7">Leaf</tissue>
    </source>
</reference>
<dbReference type="InterPro" id="IPR011713">
    <property type="entry name" value="Leu-rich_rpt_3"/>
</dbReference>
<dbReference type="FunFam" id="3.40.50.10140:FF:000007">
    <property type="entry name" value="Disease resistance protein (TIR-NBS-LRR class)"/>
    <property type="match status" value="1"/>
</dbReference>
<dbReference type="SUPFAM" id="SSF52200">
    <property type="entry name" value="Toll/Interleukin receptor TIR domain"/>
    <property type="match status" value="1"/>
</dbReference>
<keyword evidence="3" id="KW-0611">Plant defense</keyword>
<evidence type="ECO:0000313" key="8">
    <source>
        <dbReference type="Proteomes" id="UP001293593"/>
    </source>
</evidence>
<evidence type="ECO:0000259" key="6">
    <source>
        <dbReference type="PROSITE" id="PS50104"/>
    </source>
</evidence>
<evidence type="ECO:0000256" key="5">
    <source>
        <dbReference type="SAM" id="Phobius"/>
    </source>
</evidence>
<evidence type="ECO:0000256" key="1">
    <source>
        <dbReference type="ARBA" id="ARBA00022614"/>
    </source>
</evidence>
<dbReference type="Gene3D" id="1.10.8.430">
    <property type="entry name" value="Helical domain of apoptotic protease-activating factors"/>
    <property type="match status" value="1"/>
</dbReference>
<proteinExistence type="predicted"/>
<dbReference type="InterPro" id="IPR036390">
    <property type="entry name" value="WH_DNA-bd_sf"/>
</dbReference>
<dbReference type="InterPro" id="IPR042197">
    <property type="entry name" value="Apaf_helical"/>
</dbReference>
<dbReference type="SUPFAM" id="SSF52058">
    <property type="entry name" value="L domain-like"/>
    <property type="match status" value="1"/>
</dbReference>
<dbReference type="InterPro" id="IPR044974">
    <property type="entry name" value="Disease_R_plants"/>
</dbReference>
<dbReference type="Gene3D" id="3.40.50.300">
    <property type="entry name" value="P-loop containing nucleotide triphosphate hydrolases"/>
    <property type="match status" value="1"/>
</dbReference>
<dbReference type="GO" id="GO:0006952">
    <property type="term" value="P:defense response"/>
    <property type="evidence" value="ECO:0007669"/>
    <property type="project" value="UniProtKB-KW"/>
</dbReference>
<dbReference type="PANTHER" id="PTHR11017:SF512">
    <property type="entry name" value="ADP-RIBOSYL CYCLASE_CYCLIC ADP-RIBOSE HYDROLASE"/>
    <property type="match status" value="1"/>
</dbReference>
<dbReference type="InterPro" id="IPR002182">
    <property type="entry name" value="NB-ARC"/>
</dbReference>
<keyword evidence="5" id="KW-1133">Transmembrane helix</keyword>
<dbReference type="SUPFAM" id="SSF52540">
    <property type="entry name" value="P-loop containing nucleoside triphosphate hydrolases"/>
    <property type="match status" value="1"/>
</dbReference>
<keyword evidence="1" id="KW-0433">Leucine-rich repeat</keyword>
<gene>
    <name evidence="7" type="ORF">QN277_024083</name>
</gene>
<dbReference type="Pfam" id="PF01582">
    <property type="entry name" value="TIR"/>
    <property type="match status" value="1"/>
</dbReference>
<sequence>MASTSSSTPSLQPRNKYDVFISFIGEDTSNCLNDQLSAHTSSIFGLRLLVVLGICVGAAIVLVLFLISLWFTKRNNNSSNHNSSHNPSIPNFSKEIQQIKLDPSRGMASSSSSATSSQSPKKYDVFISFRGEDTRLNFTSHLHEALRSKQIDTYIDYRLEKGDEVWPSLEKAIEDSILFLVIFSESYASSTWCLKELAKILDCSKNEDHLVMPVFYGVDPSHIRKQSGSYQKAFEQHEHKGLDKQQLQHWREALTHAANLSGWHCGVDRNEAELIKEIIKYVVQKLDDKYQSEDYLKDLIGIHRKMADVESLLYKDSNDDVRFIGIWGMGGVGKTTLAKALFDRFHSAYEGSCFLSSVMENSKKYGIGALKQKLILELLGDKESHIVMVDDPIPAYAIRRLSRKKVFIVLDNVDDHHEQLEKLVGRHHWFGPGTKILVTARDKQVFGKEADDIYKLEALNSNEAFQLFSLNAFKKDYGSDPKMSELAKEVTRYASGNPLALKVLGSFLYDKSEEAWKSQLKKFQKLTFPKINDIIKLSFEGLDIEEENIFLDIACFFNGCFVRDIVTLLDACGYSTKIGLDRLKDKALLDICGETISMHHLIKEMGRQIVREQSLKDPQKCGRLWDSNKIFEILKENKGGDAIEGIILEASELLEEICLSPLALRPMPNLKFLIFHKGFKESKLKFPCGIEFLPNKLKLLCWKGYPSKSLPATFKSENLVQIKMTYSKLTKLWDGDQNLVNLRAIDLYGSKDLIELPNFSKAIHLERVELSFCSKLRFIHPSILSLHSLDRLRLKHCKALTSLTSNTRLKSLSELDLDGCSRLKKFSVTSEKYLVLNLSGTPINDELFSSSKNLNKIDLFHLCKFESVTSLKPLVDLRNLTFRNAHHCNMLASKLCSPFNETRSLAVVSMINGNELLELRLRTSAYYLY</sequence>
<protein>
    <recommendedName>
        <fullName evidence="6">TIR domain-containing protein</fullName>
    </recommendedName>
</protein>
<dbReference type="InterPro" id="IPR027417">
    <property type="entry name" value="P-loop_NTPase"/>
</dbReference>
<dbReference type="Pfam" id="PF00931">
    <property type="entry name" value="NB-ARC"/>
    <property type="match status" value="1"/>
</dbReference>
<dbReference type="PROSITE" id="PS50104">
    <property type="entry name" value="TIR"/>
    <property type="match status" value="1"/>
</dbReference>
<dbReference type="PANTHER" id="PTHR11017">
    <property type="entry name" value="LEUCINE-RICH REPEAT-CONTAINING PROTEIN"/>
    <property type="match status" value="1"/>
</dbReference>
<keyword evidence="5" id="KW-0812">Transmembrane</keyword>
<evidence type="ECO:0000256" key="4">
    <source>
        <dbReference type="ARBA" id="ARBA00023027"/>
    </source>
</evidence>
<dbReference type="InterPro" id="IPR032675">
    <property type="entry name" value="LRR_dom_sf"/>
</dbReference>
<evidence type="ECO:0000256" key="3">
    <source>
        <dbReference type="ARBA" id="ARBA00022821"/>
    </source>
</evidence>
<dbReference type="PRINTS" id="PR00364">
    <property type="entry name" value="DISEASERSIST"/>
</dbReference>
<dbReference type="Pfam" id="PF23282">
    <property type="entry name" value="WHD_ROQ1"/>
    <property type="match status" value="1"/>
</dbReference>
<keyword evidence="8" id="KW-1185">Reference proteome</keyword>
<accession>A0AAE1JEY8</accession>
<dbReference type="Pfam" id="PF07725">
    <property type="entry name" value="LRR_3"/>
    <property type="match status" value="1"/>
</dbReference>
<dbReference type="Proteomes" id="UP001293593">
    <property type="component" value="Unassembled WGS sequence"/>
</dbReference>
<name>A0AAE1JEY8_9FABA</name>
<dbReference type="InterPro" id="IPR058192">
    <property type="entry name" value="WHD_ROQ1-like"/>
</dbReference>
<evidence type="ECO:0000313" key="7">
    <source>
        <dbReference type="EMBL" id="KAK4267283.1"/>
    </source>
</evidence>
<evidence type="ECO:0000256" key="2">
    <source>
        <dbReference type="ARBA" id="ARBA00022737"/>
    </source>
</evidence>
<feature type="domain" description="TIR" evidence="6">
    <location>
        <begin position="121"/>
        <end position="286"/>
    </location>
</feature>
<feature type="transmembrane region" description="Helical" evidence="5">
    <location>
        <begin position="48"/>
        <end position="71"/>
    </location>
</feature>
<dbReference type="InterPro" id="IPR000157">
    <property type="entry name" value="TIR_dom"/>
</dbReference>
<keyword evidence="2" id="KW-0677">Repeat</keyword>
<dbReference type="SUPFAM" id="SSF46785">
    <property type="entry name" value="Winged helix' DNA-binding domain"/>
    <property type="match status" value="1"/>
</dbReference>
<dbReference type="GO" id="GO:0007165">
    <property type="term" value="P:signal transduction"/>
    <property type="evidence" value="ECO:0007669"/>
    <property type="project" value="InterPro"/>
</dbReference>
<dbReference type="Gene3D" id="3.80.10.10">
    <property type="entry name" value="Ribonuclease Inhibitor"/>
    <property type="match status" value="1"/>
</dbReference>
<dbReference type="SMART" id="SM00255">
    <property type="entry name" value="TIR"/>
    <property type="match status" value="1"/>
</dbReference>